<dbReference type="RefSeq" id="WP_171471491.1">
    <property type="nucleotide sequence ID" value="NZ_CP053452.2"/>
</dbReference>
<dbReference type="AlphaFoldDB" id="A0A6M5YQS7"/>
<dbReference type="GO" id="GO:0016491">
    <property type="term" value="F:oxidoreductase activity"/>
    <property type="evidence" value="ECO:0007669"/>
    <property type="project" value="UniProtKB-KW"/>
</dbReference>
<keyword evidence="1" id="KW-0560">Oxidoreductase</keyword>
<dbReference type="PANTHER" id="PTHR43364">
    <property type="entry name" value="NADH-SPECIFIC METHYLGLYOXAL REDUCTASE-RELATED"/>
    <property type="match status" value="1"/>
</dbReference>
<dbReference type="InterPro" id="IPR050523">
    <property type="entry name" value="AKR_Detox_Biosynth"/>
</dbReference>
<dbReference type="InterPro" id="IPR020471">
    <property type="entry name" value="AKR"/>
</dbReference>
<sequence>MRTRTLGNSDLTVTAIGFGAWAIGGGGWAFGWGAQDDADSVATIREALDLGINWIDTAAVYGLGHSEEVVARALEGVAQRPYVFTKCARVWDANRQIGKSLKAQSIRAECEASLKRLKVDAIDLYQIHWPEPPGDIDEGWHTLVKLKEEGKIRWAGVSNFSADQMAQVSKFGPITSLQPPYSLIRPEVEEGVLPYCRAHNVGVIAYSPMASGLLTGAMTRARIAALPADDWRKEKNRHYQEPLLTRNLNLVELLRGIGTRHGRTPGEVAIAWVLRHPAVTGAIVGARKPGQLKELVGAADWRLTPAEADEIDGYLKANPA</sequence>
<dbReference type="PANTHER" id="PTHR43364:SF4">
    <property type="entry name" value="NAD(P)-LINKED OXIDOREDUCTASE SUPERFAMILY PROTEIN"/>
    <property type="match status" value="1"/>
</dbReference>
<dbReference type="PRINTS" id="PR00069">
    <property type="entry name" value="ALDKETRDTASE"/>
</dbReference>
<evidence type="ECO:0000259" key="2">
    <source>
        <dbReference type="Pfam" id="PF00248"/>
    </source>
</evidence>
<evidence type="ECO:0000313" key="4">
    <source>
        <dbReference type="Proteomes" id="UP000503447"/>
    </source>
</evidence>
<dbReference type="EMBL" id="CP053452">
    <property type="protein sequence ID" value="QJW95770.1"/>
    <property type="molecule type" value="Genomic_DNA"/>
</dbReference>
<gene>
    <name evidence="3" type="ORF">FTUN_3324</name>
</gene>
<dbReference type="Proteomes" id="UP000503447">
    <property type="component" value="Chromosome"/>
</dbReference>
<evidence type="ECO:0000256" key="1">
    <source>
        <dbReference type="ARBA" id="ARBA00023002"/>
    </source>
</evidence>
<dbReference type="CDD" id="cd19102">
    <property type="entry name" value="AKR_unchar"/>
    <property type="match status" value="1"/>
</dbReference>
<dbReference type="GO" id="GO:0005829">
    <property type="term" value="C:cytosol"/>
    <property type="evidence" value="ECO:0007669"/>
    <property type="project" value="TreeGrafter"/>
</dbReference>
<dbReference type="SUPFAM" id="SSF51430">
    <property type="entry name" value="NAD(P)-linked oxidoreductase"/>
    <property type="match status" value="1"/>
</dbReference>
<name>A0A6M5YQS7_9BACT</name>
<proteinExistence type="predicted"/>
<feature type="domain" description="NADP-dependent oxidoreductase" evidence="2">
    <location>
        <begin position="16"/>
        <end position="313"/>
    </location>
</feature>
<protein>
    <submittedName>
        <fullName evidence="3">Aldo/keto reductase</fullName>
    </submittedName>
</protein>
<organism evidence="3 4">
    <name type="scientific">Frigoriglobus tundricola</name>
    <dbReference type="NCBI Taxonomy" id="2774151"/>
    <lineage>
        <taxon>Bacteria</taxon>
        <taxon>Pseudomonadati</taxon>
        <taxon>Planctomycetota</taxon>
        <taxon>Planctomycetia</taxon>
        <taxon>Gemmatales</taxon>
        <taxon>Gemmataceae</taxon>
        <taxon>Frigoriglobus</taxon>
    </lineage>
</organism>
<keyword evidence="4" id="KW-1185">Reference proteome</keyword>
<dbReference type="InterPro" id="IPR023210">
    <property type="entry name" value="NADP_OxRdtase_dom"/>
</dbReference>
<dbReference type="InterPro" id="IPR036812">
    <property type="entry name" value="NAD(P)_OxRdtase_dom_sf"/>
</dbReference>
<dbReference type="Pfam" id="PF00248">
    <property type="entry name" value="Aldo_ket_red"/>
    <property type="match status" value="1"/>
</dbReference>
<evidence type="ECO:0000313" key="3">
    <source>
        <dbReference type="EMBL" id="QJW95770.1"/>
    </source>
</evidence>
<dbReference type="Gene3D" id="3.20.20.100">
    <property type="entry name" value="NADP-dependent oxidoreductase domain"/>
    <property type="match status" value="1"/>
</dbReference>
<reference evidence="4" key="1">
    <citation type="submission" date="2020-05" db="EMBL/GenBank/DDBJ databases">
        <title>Frigoriglobus tundricola gen. nov., sp. nov., a psychrotolerant cellulolytic planctomycete of the family Gemmataceae with two divergent copies of 16S rRNA gene.</title>
        <authorList>
            <person name="Kulichevskaya I.S."/>
            <person name="Ivanova A.A."/>
            <person name="Naumoff D.G."/>
            <person name="Beletsky A.V."/>
            <person name="Rijpstra W.I.C."/>
            <person name="Sinninghe Damste J.S."/>
            <person name="Mardanov A.V."/>
            <person name="Ravin N.V."/>
            <person name="Dedysh S.N."/>
        </authorList>
    </citation>
    <scope>NUCLEOTIDE SEQUENCE [LARGE SCALE GENOMIC DNA]</scope>
    <source>
        <strain evidence="4">PL17</strain>
    </source>
</reference>
<accession>A0A6M5YQS7</accession>
<dbReference type="KEGG" id="ftj:FTUN_3324"/>